<comment type="caution">
    <text evidence="10">The sequence shown here is derived from an EMBL/GenBank/DDBJ whole genome shotgun (WGS) entry which is preliminary data.</text>
</comment>
<dbReference type="EMBL" id="JABFUD020000008">
    <property type="protein sequence ID" value="KAI5076900.1"/>
    <property type="molecule type" value="Genomic_DNA"/>
</dbReference>
<name>A0A9D4ZL79_ADICA</name>
<evidence type="ECO:0000256" key="5">
    <source>
        <dbReference type="ARBA" id="ARBA00023315"/>
    </source>
</evidence>
<evidence type="ECO:0000256" key="2">
    <source>
        <dbReference type="ARBA" id="ARBA00007907"/>
    </source>
</evidence>
<feature type="binding site" evidence="7">
    <location>
        <begin position="145"/>
        <end position="147"/>
    </location>
    <ligand>
        <name>substrate</name>
    </ligand>
</feature>
<dbReference type="Gene3D" id="3.30.930.10">
    <property type="entry name" value="Bira Bifunctional Protein, Domain 2"/>
    <property type="match status" value="1"/>
</dbReference>
<dbReference type="InterPro" id="IPR004143">
    <property type="entry name" value="BPL_LPL_catalytic"/>
</dbReference>
<dbReference type="EC" id="2.3.1.181" evidence="3"/>
<organism evidence="10 11">
    <name type="scientific">Adiantum capillus-veneris</name>
    <name type="common">Maidenhair fern</name>
    <dbReference type="NCBI Taxonomy" id="13818"/>
    <lineage>
        <taxon>Eukaryota</taxon>
        <taxon>Viridiplantae</taxon>
        <taxon>Streptophyta</taxon>
        <taxon>Embryophyta</taxon>
        <taxon>Tracheophyta</taxon>
        <taxon>Polypodiopsida</taxon>
        <taxon>Polypodiidae</taxon>
        <taxon>Polypodiales</taxon>
        <taxon>Pteridineae</taxon>
        <taxon>Pteridaceae</taxon>
        <taxon>Vittarioideae</taxon>
        <taxon>Adiantum</taxon>
    </lineage>
</organism>
<dbReference type="PROSITE" id="PS51733">
    <property type="entry name" value="BPL_LPL_CATALYTIC"/>
    <property type="match status" value="1"/>
</dbReference>
<keyword evidence="11" id="KW-1185">Reference proteome</keyword>
<feature type="domain" description="BPL/LPL catalytic" evidence="9">
    <location>
        <begin position="32"/>
        <end position="217"/>
    </location>
</feature>
<evidence type="ECO:0000259" key="9">
    <source>
        <dbReference type="PROSITE" id="PS51733"/>
    </source>
</evidence>
<dbReference type="OrthoDB" id="19908at2759"/>
<dbReference type="AlphaFoldDB" id="A0A9D4ZL79"/>
<evidence type="ECO:0000256" key="1">
    <source>
        <dbReference type="ARBA" id="ARBA00004821"/>
    </source>
</evidence>
<evidence type="ECO:0000256" key="7">
    <source>
        <dbReference type="PIRSR" id="PIRSR016262-2"/>
    </source>
</evidence>
<dbReference type="InterPro" id="IPR045864">
    <property type="entry name" value="aa-tRNA-synth_II/BPL/LPL"/>
</dbReference>
<dbReference type="InterPro" id="IPR020605">
    <property type="entry name" value="Octanoyltransferase_CS"/>
</dbReference>
<dbReference type="FunFam" id="3.30.930.10:FF:000063">
    <property type="entry name" value="Octanoyltransferase LIP2, mitochondrial"/>
    <property type="match status" value="1"/>
</dbReference>
<evidence type="ECO:0000256" key="3">
    <source>
        <dbReference type="ARBA" id="ARBA00012334"/>
    </source>
</evidence>
<feature type="site" description="Lowers pKa of active site Cys" evidence="8">
    <location>
        <position position="142"/>
    </location>
</feature>
<dbReference type="InterPro" id="IPR000544">
    <property type="entry name" value="Octanoyltransferase"/>
</dbReference>
<reference evidence="10" key="1">
    <citation type="submission" date="2021-01" db="EMBL/GenBank/DDBJ databases">
        <title>Adiantum capillus-veneris genome.</title>
        <authorList>
            <person name="Fang Y."/>
            <person name="Liao Q."/>
        </authorList>
    </citation>
    <scope>NUCLEOTIDE SEQUENCE</scope>
    <source>
        <strain evidence="10">H3</strain>
        <tissue evidence="10">Leaf</tissue>
    </source>
</reference>
<dbReference type="NCBIfam" id="NF010925">
    <property type="entry name" value="PRK14345.1"/>
    <property type="match status" value="1"/>
</dbReference>
<keyword evidence="5" id="KW-0012">Acyltransferase</keyword>
<dbReference type="GO" id="GO:0033819">
    <property type="term" value="F:lipoyl(octanoyl) transferase activity"/>
    <property type="evidence" value="ECO:0007669"/>
    <property type="project" value="UniProtKB-EC"/>
</dbReference>
<dbReference type="Proteomes" id="UP000886520">
    <property type="component" value="Chromosome 8"/>
</dbReference>
<gene>
    <name evidence="10" type="ORF">GOP47_0008965</name>
</gene>
<dbReference type="CDD" id="cd16444">
    <property type="entry name" value="LipB"/>
    <property type="match status" value="1"/>
</dbReference>
<dbReference type="PANTHER" id="PTHR10993:SF15">
    <property type="entry name" value="OCTANOYLTRANSFERASE LIP2, MITOCHONDRIAL"/>
    <property type="match status" value="1"/>
</dbReference>
<evidence type="ECO:0000256" key="4">
    <source>
        <dbReference type="ARBA" id="ARBA00022679"/>
    </source>
</evidence>
<protein>
    <recommendedName>
        <fullName evidence="3">lipoyl(octanoyl) transferase</fullName>
        <ecNumber evidence="3">2.3.1.181</ecNumber>
    </recommendedName>
</protein>
<keyword evidence="4" id="KW-0808">Transferase</keyword>
<evidence type="ECO:0000313" key="10">
    <source>
        <dbReference type="EMBL" id="KAI5076900.1"/>
    </source>
</evidence>
<feature type="binding site" evidence="7">
    <location>
        <begin position="159"/>
        <end position="161"/>
    </location>
    <ligand>
        <name>substrate</name>
    </ligand>
</feature>
<dbReference type="PANTHER" id="PTHR10993">
    <property type="entry name" value="OCTANOYLTRANSFERASE"/>
    <property type="match status" value="1"/>
</dbReference>
<accession>A0A9D4ZL79</accession>
<dbReference type="PIRSF" id="PIRSF016262">
    <property type="entry name" value="LPLase"/>
    <property type="match status" value="1"/>
</dbReference>
<feature type="active site" description="Acyl-thioester intermediate" evidence="6">
    <location>
        <position position="177"/>
    </location>
</feature>
<dbReference type="GO" id="GO:0009249">
    <property type="term" value="P:protein lipoylation"/>
    <property type="evidence" value="ECO:0007669"/>
    <property type="project" value="InterPro"/>
</dbReference>
<sequence>MARKLEVWRMGMVKYIDALELQSKLVEQRRQGSIPDTLLSLQHPPTFTLGKRHTIHNIISSPDVLQSIGAEVHFTERGGDVTFHGPHQAILYPIISLRESKLGARRYVEGLEDTMIKLAALYKVEAKGRMAKETGVWVENRKIGAIGVRISSGGISSHGLAFNIDPDLNFFSHIIPCGIPDKQVTSLCKESSLQLPDEDTITQELIKSFVEVFSYEEILWKDDHWRS</sequence>
<evidence type="ECO:0000256" key="6">
    <source>
        <dbReference type="PIRSR" id="PIRSR016262-1"/>
    </source>
</evidence>
<dbReference type="NCBIfam" id="TIGR00214">
    <property type="entry name" value="lipB"/>
    <property type="match status" value="1"/>
</dbReference>
<dbReference type="PROSITE" id="PS01313">
    <property type="entry name" value="LIPB"/>
    <property type="match status" value="1"/>
</dbReference>
<comment type="pathway">
    <text evidence="1">Protein modification; protein lipoylation via endogenous pathway; protein N(6)-(lipoyl)lysine from octanoyl-[acyl-carrier-protein]: step 1/2.</text>
</comment>
<dbReference type="HAMAP" id="MF_00013">
    <property type="entry name" value="LipB"/>
    <property type="match status" value="1"/>
</dbReference>
<evidence type="ECO:0000256" key="8">
    <source>
        <dbReference type="PIRSR" id="PIRSR016262-3"/>
    </source>
</evidence>
<dbReference type="Pfam" id="PF21948">
    <property type="entry name" value="LplA-B_cat"/>
    <property type="match status" value="1"/>
</dbReference>
<dbReference type="SUPFAM" id="SSF55681">
    <property type="entry name" value="Class II aaRS and biotin synthetases"/>
    <property type="match status" value="1"/>
</dbReference>
<comment type="similarity">
    <text evidence="2">Belongs to the LipB family.</text>
</comment>
<proteinExistence type="inferred from homology"/>
<evidence type="ECO:0000313" key="11">
    <source>
        <dbReference type="Proteomes" id="UP000886520"/>
    </source>
</evidence>
<feature type="binding site" evidence="7">
    <location>
        <begin position="77"/>
        <end position="84"/>
    </location>
    <ligand>
        <name>substrate</name>
    </ligand>
</feature>